<dbReference type="OrthoDB" id="10470587at2759"/>
<protein>
    <submittedName>
        <fullName evidence="1">Uncharacterized protein</fullName>
    </submittedName>
</protein>
<name>A0A015IF00_RHIIW</name>
<accession>A0A015IF00</accession>
<dbReference type="EMBL" id="JEMT01029278">
    <property type="protein sequence ID" value="EXX52572.1"/>
    <property type="molecule type" value="Genomic_DNA"/>
</dbReference>
<comment type="caution">
    <text evidence="1">The sequence shown here is derived from an EMBL/GenBank/DDBJ whole genome shotgun (WGS) entry which is preliminary data.</text>
</comment>
<evidence type="ECO:0000313" key="1">
    <source>
        <dbReference type="EMBL" id="EXX52570.1"/>
    </source>
</evidence>
<dbReference type="AlphaFoldDB" id="A0A015IF00"/>
<sequence length="158" mass="18137">MSLRNSWKCLVSRYRDDCIYYKKLLKSLLLVYCRFFKILGTNGSKSYVLRFANLSSNLTKEKWIVHNNGSYFSLVMRVTFFRFIHGMITSLSDNNNLFEIPYDNYPITSDLSTISDASISGVSISSFSNASISDASISDEQPIVRSSRPTDRKHKIPY</sequence>
<reference evidence="1 2" key="1">
    <citation type="submission" date="2014-02" db="EMBL/GenBank/DDBJ databases">
        <title>Single nucleus genome sequencing reveals high similarity among nuclei of an endomycorrhizal fungus.</title>
        <authorList>
            <person name="Lin K."/>
            <person name="Geurts R."/>
            <person name="Zhang Z."/>
            <person name="Limpens E."/>
            <person name="Saunders D.G."/>
            <person name="Mu D."/>
            <person name="Pang E."/>
            <person name="Cao H."/>
            <person name="Cha H."/>
            <person name="Lin T."/>
            <person name="Zhou Q."/>
            <person name="Shang Y."/>
            <person name="Li Y."/>
            <person name="Ivanov S."/>
            <person name="Sharma T."/>
            <person name="Velzen R.V."/>
            <person name="Ruijter N.D."/>
            <person name="Aanen D.K."/>
            <person name="Win J."/>
            <person name="Kamoun S."/>
            <person name="Bisseling T."/>
            <person name="Huang S."/>
        </authorList>
    </citation>
    <scope>NUCLEOTIDE SEQUENCE [LARGE SCALE GENOMIC DNA]</scope>
    <source>
        <strain evidence="1">DAOM 197198w</strain>
        <strain evidence="2">DAOM197198w</strain>
    </source>
</reference>
<evidence type="ECO:0000313" key="2">
    <source>
        <dbReference type="Proteomes" id="UP000022910"/>
    </source>
</evidence>
<proteinExistence type="predicted"/>
<dbReference type="EMBL" id="JEMT01029278">
    <property type="protein sequence ID" value="EXX52570.1"/>
    <property type="molecule type" value="Genomic_DNA"/>
</dbReference>
<gene>
    <name evidence="1" type="ORF">RirG_251920</name>
</gene>
<dbReference type="Proteomes" id="UP000022910">
    <property type="component" value="Unassembled WGS sequence"/>
</dbReference>
<keyword evidence="2" id="KW-1185">Reference proteome</keyword>
<dbReference type="HOGENOM" id="CLU_1897368_0_0_1"/>
<organism evidence="1 2">
    <name type="scientific">Rhizophagus irregularis (strain DAOM 197198w)</name>
    <name type="common">Glomus intraradices</name>
    <dbReference type="NCBI Taxonomy" id="1432141"/>
    <lineage>
        <taxon>Eukaryota</taxon>
        <taxon>Fungi</taxon>
        <taxon>Fungi incertae sedis</taxon>
        <taxon>Mucoromycota</taxon>
        <taxon>Glomeromycotina</taxon>
        <taxon>Glomeromycetes</taxon>
        <taxon>Glomerales</taxon>
        <taxon>Glomeraceae</taxon>
        <taxon>Rhizophagus</taxon>
    </lineage>
</organism>